<dbReference type="AlphaFoldDB" id="A0A7W6GE38"/>
<accession>A0A7W6GE38</accession>
<dbReference type="SUPFAM" id="SSF161098">
    <property type="entry name" value="MetI-like"/>
    <property type="match status" value="1"/>
</dbReference>
<evidence type="ECO:0000256" key="9">
    <source>
        <dbReference type="RuleBase" id="RU363032"/>
    </source>
</evidence>
<evidence type="ECO:0000313" key="12">
    <source>
        <dbReference type="Proteomes" id="UP000528964"/>
    </source>
</evidence>
<keyword evidence="3 9" id="KW-0813">Transport</keyword>
<feature type="transmembrane region" description="Helical" evidence="9">
    <location>
        <begin position="108"/>
        <end position="128"/>
    </location>
</feature>
<organism evidence="11 12">
    <name type="scientific">Hansschlegelia beijingensis</name>
    <dbReference type="NCBI Taxonomy" id="1133344"/>
    <lineage>
        <taxon>Bacteria</taxon>
        <taxon>Pseudomonadati</taxon>
        <taxon>Pseudomonadota</taxon>
        <taxon>Alphaproteobacteria</taxon>
        <taxon>Hyphomicrobiales</taxon>
        <taxon>Methylopilaceae</taxon>
        <taxon>Hansschlegelia</taxon>
    </lineage>
</organism>
<feature type="transmembrane region" description="Helical" evidence="9">
    <location>
        <begin position="43"/>
        <end position="60"/>
    </location>
</feature>
<dbReference type="Proteomes" id="UP000528964">
    <property type="component" value="Unassembled WGS sequence"/>
</dbReference>
<dbReference type="InterPro" id="IPR000515">
    <property type="entry name" value="MetI-like"/>
</dbReference>
<keyword evidence="4" id="KW-1003">Cell membrane</keyword>
<dbReference type="RefSeq" id="WP_246397904.1">
    <property type="nucleotide sequence ID" value="NZ_JACIDR010000001.1"/>
</dbReference>
<feature type="transmembrane region" description="Helical" evidence="9">
    <location>
        <begin position="211"/>
        <end position="235"/>
    </location>
</feature>
<comment type="caution">
    <text evidence="11">The sequence shown here is derived from an EMBL/GenBank/DDBJ whole genome shotgun (WGS) entry which is preliminary data.</text>
</comment>
<comment type="function">
    <text evidence="8">Probably part of an ABC transporter complex. Probably responsible for the translocation of the substrate across the membrane.</text>
</comment>
<evidence type="ECO:0000256" key="8">
    <source>
        <dbReference type="ARBA" id="ARBA00056719"/>
    </source>
</evidence>
<dbReference type="GO" id="GO:0042918">
    <property type="term" value="P:alkanesulfonate transmembrane transport"/>
    <property type="evidence" value="ECO:0007669"/>
    <property type="project" value="UniProtKB-ARBA"/>
</dbReference>
<evidence type="ECO:0000256" key="4">
    <source>
        <dbReference type="ARBA" id="ARBA00022475"/>
    </source>
</evidence>
<keyword evidence="6 9" id="KW-1133">Transmembrane helix</keyword>
<proteinExistence type="inferred from homology"/>
<evidence type="ECO:0000256" key="7">
    <source>
        <dbReference type="ARBA" id="ARBA00023136"/>
    </source>
</evidence>
<dbReference type="InterPro" id="IPR035906">
    <property type="entry name" value="MetI-like_sf"/>
</dbReference>
<evidence type="ECO:0000313" key="11">
    <source>
        <dbReference type="EMBL" id="MBB3971673.1"/>
    </source>
</evidence>
<comment type="similarity">
    <text evidence="2 9">Belongs to the binding-protein-dependent transport system permease family.</text>
</comment>
<dbReference type="EMBL" id="JACIDR010000001">
    <property type="protein sequence ID" value="MBB3971673.1"/>
    <property type="molecule type" value="Genomic_DNA"/>
</dbReference>
<dbReference type="PANTHER" id="PTHR30151:SF0">
    <property type="entry name" value="ABC TRANSPORTER PERMEASE PROTEIN MJ0413-RELATED"/>
    <property type="match status" value="1"/>
</dbReference>
<dbReference type="PROSITE" id="PS50928">
    <property type="entry name" value="ABC_TM1"/>
    <property type="match status" value="1"/>
</dbReference>
<evidence type="ECO:0000256" key="6">
    <source>
        <dbReference type="ARBA" id="ARBA00022989"/>
    </source>
</evidence>
<keyword evidence="5 9" id="KW-0812">Transmembrane</keyword>
<evidence type="ECO:0000256" key="2">
    <source>
        <dbReference type="ARBA" id="ARBA00009306"/>
    </source>
</evidence>
<feature type="domain" description="ABC transmembrane type-1" evidence="10">
    <location>
        <begin position="101"/>
        <end position="280"/>
    </location>
</feature>
<gene>
    <name evidence="11" type="ORF">GGR24_000306</name>
</gene>
<reference evidence="11 12" key="1">
    <citation type="submission" date="2020-08" db="EMBL/GenBank/DDBJ databases">
        <title>Genomic Encyclopedia of Type Strains, Phase IV (KMG-IV): sequencing the most valuable type-strain genomes for metagenomic binning, comparative biology and taxonomic classification.</title>
        <authorList>
            <person name="Goeker M."/>
        </authorList>
    </citation>
    <scope>NUCLEOTIDE SEQUENCE [LARGE SCALE GENOMIC DNA]</scope>
    <source>
        <strain evidence="11 12">DSM 25481</strain>
    </source>
</reference>
<evidence type="ECO:0000256" key="5">
    <source>
        <dbReference type="ARBA" id="ARBA00022692"/>
    </source>
</evidence>
<dbReference type="CDD" id="cd06261">
    <property type="entry name" value="TM_PBP2"/>
    <property type="match status" value="1"/>
</dbReference>
<evidence type="ECO:0000256" key="1">
    <source>
        <dbReference type="ARBA" id="ARBA00004651"/>
    </source>
</evidence>
<dbReference type="GO" id="GO:0005886">
    <property type="term" value="C:plasma membrane"/>
    <property type="evidence" value="ECO:0007669"/>
    <property type="project" value="UniProtKB-SubCell"/>
</dbReference>
<comment type="subcellular location">
    <subcellularLocation>
        <location evidence="1 9">Cell membrane</location>
        <topology evidence="1 9">Multi-pass membrane protein</topology>
    </subcellularLocation>
</comment>
<dbReference type="Pfam" id="PF00528">
    <property type="entry name" value="BPD_transp_1"/>
    <property type="match status" value="1"/>
</dbReference>
<dbReference type="Gene3D" id="1.10.3720.10">
    <property type="entry name" value="MetI-like"/>
    <property type="match status" value="1"/>
</dbReference>
<name>A0A7W6GE38_9HYPH</name>
<dbReference type="PANTHER" id="PTHR30151">
    <property type="entry name" value="ALKANE SULFONATE ABC TRANSPORTER-RELATED, MEMBRANE SUBUNIT"/>
    <property type="match status" value="1"/>
</dbReference>
<keyword evidence="7 9" id="KW-0472">Membrane</keyword>
<evidence type="ECO:0000259" key="10">
    <source>
        <dbReference type="PROSITE" id="PS50928"/>
    </source>
</evidence>
<keyword evidence="12" id="KW-1185">Reference proteome</keyword>
<feature type="transmembrane region" description="Helical" evidence="9">
    <location>
        <begin position="255"/>
        <end position="281"/>
    </location>
</feature>
<feature type="transmembrane region" description="Helical" evidence="9">
    <location>
        <begin position="148"/>
        <end position="177"/>
    </location>
</feature>
<evidence type="ECO:0000256" key="3">
    <source>
        <dbReference type="ARBA" id="ARBA00022448"/>
    </source>
</evidence>
<sequence>MSVLADDAFAAGQRPAKAPRRQPTGFGLMAYRASKGVRSPTPYLMLFGISLWLVAYWMLCEGLQLPRFEKIPGPITILSDWLSRTPAQGTSVFTPEYYQHIYVSCRRIAIAFFLATLLGVPLGLLMGWSKTIKDYTFPVLETLRPIPIMAWVPLAILMFSGYETPVIFLATLASFFATTLNTMLGVQSIDESYFRAAGCLGSKKWDVFRHVVVPGALPFIFTGLQISVGVAWFSLVAAEMVSGDYGLGYLILSSYVNSVTVPMVIGMLTLGFVGWFSSAAVRWVGNRLMQWHVKALAMQGR</sequence>
<protein>
    <submittedName>
        <fullName evidence="11">NitT/TauT family transport system permease protein</fullName>
    </submittedName>
</protein>
<dbReference type="FunFam" id="1.10.3720.10:FF:000003">
    <property type="entry name" value="Aliphatic sulfonate ABC transporter permease"/>
    <property type="match status" value="1"/>
</dbReference>